<evidence type="ECO:0000313" key="3">
    <source>
        <dbReference type="Proteomes" id="UP000634136"/>
    </source>
</evidence>
<dbReference type="Proteomes" id="UP000634136">
    <property type="component" value="Unassembled WGS sequence"/>
</dbReference>
<organism evidence="2 3">
    <name type="scientific">Senna tora</name>
    <dbReference type="NCBI Taxonomy" id="362788"/>
    <lineage>
        <taxon>Eukaryota</taxon>
        <taxon>Viridiplantae</taxon>
        <taxon>Streptophyta</taxon>
        <taxon>Embryophyta</taxon>
        <taxon>Tracheophyta</taxon>
        <taxon>Spermatophyta</taxon>
        <taxon>Magnoliopsida</taxon>
        <taxon>eudicotyledons</taxon>
        <taxon>Gunneridae</taxon>
        <taxon>Pentapetalae</taxon>
        <taxon>rosids</taxon>
        <taxon>fabids</taxon>
        <taxon>Fabales</taxon>
        <taxon>Fabaceae</taxon>
        <taxon>Caesalpinioideae</taxon>
        <taxon>Cassia clade</taxon>
        <taxon>Senna</taxon>
    </lineage>
</organism>
<dbReference type="AlphaFoldDB" id="A0A834TLW1"/>
<dbReference type="EMBL" id="JAAIUW010000007">
    <property type="protein sequence ID" value="KAF7823614.1"/>
    <property type="molecule type" value="Genomic_DNA"/>
</dbReference>
<protein>
    <submittedName>
        <fullName evidence="2">Uncharacterized protein</fullName>
    </submittedName>
</protein>
<evidence type="ECO:0000256" key="1">
    <source>
        <dbReference type="SAM" id="MobiDB-lite"/>
    </source>
</evidence>
<feature type="compositionally biased region" description="Polar residues" evidence="1">
    <location>
        <begin position="1"/>
        <end position="12"/>
    </location>
</feature>
<keyword evidence="3" id="KW-1185">Reference proteome</keyword>
<accession>A0A834TLW1</accession>
<comment type="caution">
    <text evidence="2">The sequence shown here is derived from an EMBL/GenBank/DDBJ whole genome shotgun (WGS) entry which is preliminary data.</text>
</comment>
<evidence type="ECO:0000313" key="2">
    <source>
        <dbReference type="EMBL" id="KAF7823614.1"/>
    </source>
</evidence>
<feature type="region of interest" description="Disordered" evidence="1">
    <location>
        <begin position="1"/>
        <end position="32"/>
    </location>
</feature>
<sequence length="226" mass="24721">MRWKPQSPNQHPSTRRAGNSPRPSIRSSASEPPQKLLQTMASACFPPIPHSRKMFEVCYEIHILVCELGGESVTWLGPSPTSVKFLLPSSSSASCNSELFCRAIVRVFRLQDSSIVETLASNLEESSSFIFNISNTLFKVRSFTALTLSLPSNSAFNFSQASLEVVVQYQIPAHSISFELLVSLQFDGVNVVISPLNIGGPELTPLAVAAMVICLASDVFLLHRSH</sequence>
<reference evidence="2" key="1">
    <citation type="submission" date="2020-09" db="EMBL/GenBank/DDBJ databases">
        <title>Genome-Enabled Discovery of Anthraquinone Biosynthesis in Senna tora.</title>
        <authorList>
            <person name="Kang S.-H."/>
            <person name="Pandey R.P."/>
            <person name="Lee C.-M."/>
            <person name="Sim J.-S."/>
            <person name="Jeong J.-T."/>
            <person name="Choi B.-S."/>
            <person name="Jung M."/>
            <person name="Ginzburg D."/>
            <person name="Zhao K."/>
            <person name="Won S.Y."/>
            <person name="Oh T.-J."/>
            <person name="Yu Y."/>
            <person name="Kim N.-H."/>
            <person name="Lee O.R."/>
            <person name="Lee T.-H."/>
            <person name="Bashyal P."/>
            <person name="Kim T.-S."/>
            <person name="Lee W.-H."/>
            <person name="Kawkins C."/>
            <person name="Kim C.-K."/>
            <person name="Kim J.S."/>
            <person name="Ahn B.O."/>
            <person name="Rhee S.Y."/>
            <person name="Sohng J.K."/>
        </authorList>
    </citation>
    <scope>NUCLEOTIDE SEQUENCE</scope>
    <source>
        <tissue evidence="2">Leaf</tissue>
    </source>
</reference>
<name>A0A834TLW1_9FABA</name>
<gene>
    <name evidence="2" type="ORF">G2W53_021758</name>
</gene>
<feature type="compositionally biased region" description="Polar residues" evidence="1">
    <location>
        <begin position="21"/>
        <end position="32"/>
    </location>
</feature>
<proteinExistence type="predicted"/>